<accession>A0A2T0PU74</accession>
<name>A0A2T0PU74_9ACTN</name>
<comment type="caution">
    <text evidence="1">The sequence shown here is derived from an EMBL/GenBank/DDBJ whole genome shotgun (WGS) entry which is preliminary data.</text>
</comment>
<reference evidence="1 2" key="1">
    <citation type="submission" date="2018-03" db="EMBL/GenBank/DDBJ databases">
        <title>Genomic Encyclopedia of Archaeal and Bacterial Type Strains, Phase II (KMG-II): from individual species to whole genera.</title>
        <authorList>
            <person name="Goeker M."/>
        </authorList>
    </citation>
    <scope>NUCLEOTIDE SEQUENCE [LARGE SCALE GENOMIC DNA]</scope>
    <source>
        <strain evidence="1 2">DSM 45601</strain>
    </source>
</reference>
<evidence type="ECO:0000313" key="1">
    <source>
        <dbReference type="EMBL" id="PRX92276.1"/>
    </source>
</evidence>
<dbReference type="SUPFAM" id="SSF51182">
    <property type="entry name" value="RmlC-like cupins"/>
    <property type="match status" value="1"/>
</dbReference>
<proteinExistence type="predicted"/>
<keyword evidence="2" id="KW-1185">Reference proteome</keyword>
<evidence type="ECO:0000313" key="2">
    <source>
        <dbReference type="Proteomes" id="UP000237846"/>
    </source>
</evidence>
<dbReference type="EMBL" id="PVZC01000010">
    <property type="protein sequence ID" value="PRX92276.1"/>
    <property type="molecule type" value="Genomic_DNA"/>
</dbReference>
<evidence type="ECO:0008006" key="3">
    <source>
        <dbReference type="Google" id="ProtNLM"/>
    </source>
</evidence>
<gene>
    <name evidence="1" type="ORF">CLV72_11036</name>
</gene>
<dbReference type="AlphaFoldDB" id="A0A2T0PU74"/>
<dbReference type="InterPro" id="IPR014710">
    <property type="entry name" value="RmlC-like_jellyroll"/>
</dbReference>
<sequence length="247" mass="25328">MAEAARVRAFTDQDPAEWTRWENDGQEVAIGEVVGEADAAGLGAGFARFGAGVLDEAASPIPYDEVFVITSGALTVRSALGDATARAGEALFLPRGTAGEYRAEADTAYVCVAHPPYARAWRERAAAAERGEDVPVDPRARLRRLAGADVASWARAGAAVRAGELVGAGDGSALGVALLRWDAAGSVPVEGAAVLAVVRGAVAVRAGSRRVEAGAGGLVHLAEDGVCEARAGTELVAVGHPHRRWTG</sequence>
<protein>
    <recommendedName>
        <fullName evidence="3">Mannose-6-phosphate isomerase-like protein (Cupin superfamily)</fullName>
    </recommendedName>
</protein>
<organism evidence="1 2">
    <name type="scientific">Allonocardiopsis opalescens</name>
    <dbReference type="NCBI Taxonomy" id="1144618"/>
    <lineage>
        <taxon>Bacteria</taxon>
        <taxon>Bacillati</taxon>
        <taxon>Actinomycetota</taxon>
        <taxon>Actinomycetes</taxon>
        <taxon>Streptosporangiales</taxon>
        <taxon>Allonocardiopsis</taxon>
    </lineage>
</organism>
<dbReference type="Gene3D" id="2.60.120.10">
    <property type="entry name" value="Jelly Rolls"/>
    <property type="match status" value="1"/>
</dbReference>
<dbReference type="Proteomes" id="UP000237846">
    <property type="component" value="Unassembled WGS sequence"/>
</dbReference>
<dbReference type="InterPro" id="IPR011051">
    <property type="entry name" value="RmlC_Cupin_sf"/>
</dbReference>